<evidence type="ECO:0000256" key="1">
    <source>
        <dbReference type="SAM" id="MobiDB-lite"/>
    </source>
</evidence>
<protein>
    <submittedName>
        <fullName evidence="2">Uncharacterized protein</fullName>
    </submittedName>
</protein>
<feature type="compositionally biased region" description="Low complexity" evidence="1">
    <location>
        <begin position="234"/>
        <end position="248"/>
    </location>
</feature>
<feature type="region of interest" description="Disordered" evidence="1">
    <location>
        <begin position="442"/>
        <end position="549"/>
    </location>
</feature>
<reference evidence="2 3" key="1">
    <citation type="journal article" date="2024" name="Nat. Commun.">
        <title>Phylogenomics reveals the evolutionary origins of lichenization in chlorophyte algae.</title>
        <authorList>
            <person name="Puginier C."/>
            <person name="Libourel C."/>
            <person name="Otte J."/>
            <person name="Skaloud P."/>
            <person name="Haon M."/>
            <person name="Grisel S."/>
            <person name="Petersen M."/>
            <person name="Berrin J.G."/>
            <person name="Delaux P.M."/>
            <person name="Dal Grande F."/>
            <person name="Keller J."/>
        </authorList>
    </citation>
    <scope>NUCLEOTIDE SEQUENCE [LARGE SCALE GENOMIC DNA]</scope>
    <source>
        <strain evidence="2 3">SAG 2036</strain>
    </source>
</reference>
<gene>
    <name evidence="2" type="ORF">WJX73_010357</name>
</gene>
<dbReference type="Proteomes" id="UP001465755">
    <property type="component" value="Unassembled WGS sequence"/>
</dbReference>
<feature type="compositionally biased region" description="Basic and acidic residues" evidence="1">
    <location>
        <begin position="478"/>
        <end position="493"/>
    </location>
</feature>
<feature type="compositionally biased region" description="Low complexity" evidence="1">
    <location>
        <begin position="331"/>
        <end position="345"/>
    </location>
</feature>
<proteinExistence type="predicted"/>
<name>A0AAW1P7R5_9CHLO</name>
<dbReference type="EMBL" id="JALJOQ010000040">
    <property type="protein sequence ID" value="KAK9805975.1"/>
    <property type="molecule type" value="Genomic_DNA"/>
</dbReference>
<evidence type="ECO:0000313" key="3">
    <source>
        <dbReference type="Proteomes" id="UP001465755"/>
    </source>
</evidence>
<organism evidence="2 3">
    <name type="scientific">Symbiochloris irregularis</name>
    <dbReference type="NCBI Taxonomy" id="706552"/>
    <lineage>
        <taxon>Eukaryota</taxon>
        <taxon>Viridiplantae</taxon>
        <taxon>Chlorophyta</taxon>
        <taxon>core chlorophytes</taxon>
        <taxon>Trebouxiophyceae</taxon>
        <taxon>Trebouxiales</taxon>
        <taxon>Trebouxiaceae</taxon>
        <taxon>Symbiochloris</taxon>
    </lineage>
</organism>
<comment type="caution">
    <text evidence="2">The sequence shown here is derived from an EMBL/GenBank/DDBJ whole genome shotgun (WGS) entry which is preliminary data.</text>
</comment>
<feature type="region of interest" description="Disordered" evidence="1">
    <location>
        <begin position="230"/>
        <end position="420"/>
    </location>
</feature>
<evidence type="ECO:0000313" key="2">
    <source>
        <dbReference type="EMBL" id="KAK9805975.1"/>
    </source>
</evidence>
<dbReference type="AlphaFoldDB" id="A0AAW1P7R5"/>
<feature type="compositionally biased region" description="Low complexity" evidence="1">
    <location>
        <begin position="256"/>
        <end position="274"/>
    </location>
</feature>
<keyword evidence="3" id="KW-1185">Reference proteome</keyword>
<accession>A0AAW1P7R5</accession>
<sequence length="549" mass="59732">MKWRLLAEKFKQGTNVNHGVNLTEDTWNRLKDARTEHTKIRSSIDAVAASRSCTSALLEKSGFGAIKADERLWQTLTDTDTHLDNRVLKPLQAWVGEYNRAQAMAFDLEQCRLELDWRMKQLQALGGDITKRQTYQTGERSQAQLPKLIARQQRKSSNIRGVQEKHSGLKQQLDAQLIDLLIEATKVPGIMAGAFWLHSDAYKAAATALDNHQMQSGSPTTIAQQYANPQPAYVGSPAGSPASVSSHSPPYPEDPPMMGGAPLGAMGPAGMMAPVRESNPGAQMMAPARESNPGMPPMAPRRESNPGVPTVTPLRESSPGIASGPASTHHGSVVGQSQSPSQQPSRQTSVDDEGPPIPPPSIQSIYERSKRRQLQQLHEDGTNVPRQAEHAAPTVPLSSHALMYNNGYDSDGKQSRSYASSVAGPMLVEMPSEVPFGYDLPSGYTPVATPTPHQRGPSNLSEPKMARTISPKAKRAPSLRESDTSGAQEEDRPWQAPESVWRRPSQGLPPAGPEKRQSNPGQPQAYPLTAHAQGYGYDVAPMQQRESYH</sequence>